<reference evidence="1 2" key="1">
    <citation type="submission" date="2018-08" db="EMBL/GenBank/DDBJ databases">
        <title>A genome reference for cultivated species of the human gut microbiota.</title>
        <authorList>
            <person name="Zou Y."/>
            <person name="Xue W."/>
            <person name="Luo G."/>
        </authorList>
    </citation>
    <scope>NUCLEOTIDE SEQUENCE [LARGE SCALE GENOMIC DNA]</scope>
    <source>
        <strain evidence="1 2">AM25-1</strain>
    </source>
</reference>
<evidence type="ECO:0000313" key="2">
    <source>
        <dbReference type="Proteomes" id="UP000284676"/>
    </source>
</evidence>
<gene>
    <name evidence="1" type="ORF">DW663_02825</name>
</gene>
<proteinExistence type="predicted"/>
<sequence>MINQEKINDILNDKIESRINAYVYLKRLQHKLNFSEFKNVKYLDFEKESYHFFKENNLTLNVFDRGKFFEYIKNISSESSNPLIVDNLEIIQNILFNKNQFREFLNEMILQKFKSKVIFVFTDIRIMKIQKLLEENYPKKNIVIGV</sequence>
<evidence type="ECO:0000313" key="1">
    <source>
        <dbReference type="EMBL" id="RHF74416.1"/>
    </source>
</evidence>
<dbReference type="RefSeq" id="WP_118234046.1">
    <property type="nucleotide sequence ID" value="NZ_QRHL01000002.1"/>
</dbReference>
<name>A0A414Q0T6_FUSMR</name>
<protein>
    <submittedName>
        <fullName evidence="1">Uncharacterized protein</fullName>
    </submittedName>
</protein>
<organism evidence="1 2">
    <name type="scientific">Fusobacterium mortiferum</name>
    <dbReference type="NCBI Taxonomy" id="850"/>
    <lineage>
        <taxon>Bacteria</taxon>
        <taxon>Fusobacteriati</taxon>
        <taxon>Fusobacteriota</taxon>
        <taxon>Fusobacteriia</taxon>
        <taxon>Fusobacteriales</taxon>
        <taxon>Fusobacteriaceae</taxon>
        <taxon>Fusobacterium</taxon>
    </lineage>
</organism>
<dbReference type="EMBL" id="QRHL01000002">
    <property type="protein sequence ID" value="RHF74416.1"/>
    <property type="molecule type" value="Genomic_DNA"/>
</dbReference>
<dbReference type="Proteomes" id="UP000284676">
    <property type="component" value="Unassembled WGS sequence"/>
</dbReference>
<dbReference type="AlphaFoldDB" id="A0A414Q0T6"/>
<accession>A0A414Q0T6</accession>
<comment type="caution">
    <text evidence="1">The sequence shown here is derived from an EMBL/GenBank/DDBJ whole genome shotgun (WGS) entry which is preliminary data.</text>
</comment>